<dbReference type="EMBL" id="JANJQO010000853">
    <property type="protein sequence ID" value="KAJ2974258.1"/>
    <property type="molecule type" value="Genomic_DNA"/>
</dbReference>
<gene>
    <name evidence="1" type="ORF">NQ176_g6152</name>
</gene>
<name>A0ACC1N633_9HYPO</name>
<comment type="caution">
    <text evidence="1">The sequence shown here is derived from an EMBL/GenBank/DDBJ whole genome shotgun (WGS) entry which is preliminary data.</text>
</comment>
<accession>A0ACC1N633</accession>
<protein>
    <submittedName>
        <fullName evidence="1">Uncharacterized protein</fullName>
    </submittedName>
</protein>
<dbReference type="Proteomes" id="UP001143910">
    <property type="component" value="Unassembled WGS sequence"/>
</dbReference>
<sequence>MKLLTAAFLALFASSAVAQSTVPACAQTCIKTVPPMSSDCDDSDPTDVFDKCICSELTPDNPVIKCAKSTCSSSDLAAFASTYPSLCRAQLFGNAGGAQTSTSSGTSGKTGTSSTGASTPASSPTSSPASTTGGAKTSSAASSQTSASTTSSSKGAAANQALPTLAAIAGAFAGAVFVGI</sequence>
<reference evidence="1" key="1">
    <citation type="submission" date="2022-08" db="EMBL/GenBank/DDBJ databases">
        <title>Genome Sequence of Lecanicillium fungicola.</title>
        <authorList>
            <person name="Buettner E."/>
        </authorList>
    </citation>
    <scope>NUCLEOTIDE SEQUENCE</scope>
    <source>
        <strain evidence="1">Babe33</strain>
    </source>
</reference>
<evidence type="ECO:0000313" key="1">
    <source>
        <dbReference type="EMBL" id="KAJ2974258.1"/>
    </source>
</evidence>
<evidence type="ECO:0000313" key="2">
    <source>
        <dbReference type="Proteomes" id="UP001143910"/>
    </source>
</evidence>
<proteinExistence type="predicted"/>
<organism evidence="1 2">
    <name type="scientific">Zarea fungicola</name>
    <dbReference type="NCBI Taxonomy" id="93591"/>
    <lineage>
        <taxon>Eukaryota</taxon>
        <taxon>Fungi</taxon>
        <taxon>Dikarya</taxon>
        <taxon>Ascomycota</taxon>
        <taxon>Pezizomycotina</taxon>
        <taxon>Sordariomycetes</taxon>
        <taxon>Hypocreomycetidae</taxon>
        <taxon>Hypocreales</taxon>
        <taxon>Cordycipitaceae</taxon>
        <taxon>Zarea</taxon>
    </lineage>
</organism>
<keyword evidence="2" id="KW-1185">Reference proteome</keyword>